<dbReference type="Gene3D" id="1.10.10.60">
    <property type="entry name" value="Homeodomain-like"/>
    <property type="match status" value="1"/>
</dbReference>
<dbReference type="GeneID" id="106292191"/>
<sequence>MNSNSYIPVSNFVDLLNSQQETVFGFVQDSGEVSSSQVSLFSSQATEAETPGERKERRSWTPVDDVALVSAWLKISKDPVVGNEQRAGAFWKRVAAYFAVSSKVAGSEPRESSHCKNRWQKINDQVNKFCGAYDSATREKSSGQNENS</sequence>
<name>A0A0D3CIZ4_BRAOL</name>
<dbReference type="InterPro" id="IPR001005">
    <property type="entry name" value="SANT/Myb"/>
</dbReference>
<protein>
    <recommendedName>
        <fullName evidence="2">Myb-like domain-containing protein</fullName>
    </recommendedName>
</protein>
<dbReference type="RefSeq" id="XP_013583261.1">
    <property type="nucleotide sequence ID" value="XM_013727807.1"/>
</dbReference>
<dbReference type="Gramene" id="Bo5g118900.1">
    <property type="protein sequence ID" value="Bo5g118900.1"/>
    <property type="gene ID" value="Bo5g118900"/>
</dbReference>
<dbReference type="OMA" id="ESSHCKN"/>
<organism evidence="3 4">
    <name type="scientific">Brassica oleracea var. oleracea</name>
    <dbReference type="NCBI Taxonomy" id="109376"/>
    <lineage>
        <taxon>Eukaryota</taxon>
        <taxon>Viridiplantae</taxon>
        <taxon>Streptophyta</taxon>
        <taxon>Embryophyta</taxon>
        <taxon>Tracheophyta</taxon>
        <taxon>Spermatophyta</taxon>
        <taxon>Magnoliopsida</taxon>
        <taxon>eudicotyledons</taxon>
        <taxon>Gunneridae</taxon>
        <taxon>Pentapetalae</taxon>
        <taxon>rosids</taxon>
        <taxon>malvids</taxon>
        <taxon>Brassicales</taxon>
        <taxon>Brassicaceae</taxon>
        <taxon>Brassiceae</taxon>
        <taxon>Brassica</taxon>
    </lineage>
</organism>
<reference evidence="3" key="2">
    <citation type="submission" date="2015-03" db="UniProtKB">
        <authorList>
            <consortium name="EnsemblPlants"/>
        </authorList>
    </citation>
    <scope>IDENTIFICATION</scope>
</reference>
<evidence type="ECO:0000256" key="1">
    <source>
        <dbReference type="SAM" id="MobiDB-lite"/>
    </source>
</evidence>
<feature type="domain" description="Myb-like" evidence="2">
    <location>
        <begin position="52"/>
        <end position="123"/>
    </location>
</feature>
<dbReference type="HOGENOM" id="CLU_012390_0_4_1"/>
<evidence type="ECO:0000313" key="3">
    <source>
        <dbReference type="EnsemblPlants" id="Bo5g118900.1"/>
    </source>
</evidence>
<dbReference type="PROSITE" id="PS50090">
    <property type="entry name" value="MYB_LIKE"/>
    <property type="match status" value="1"/>
</dbReference>
<dbReference type="PANTHER" id="PTHR45023">
    <property type="match status" value="1"/>
</dbReference>
<dbReference type="AlphaFoldDB" id="A0A0D3CIZ4"/>
<dbReference type="KEGG" id="boe:106292191"/>
<dbReference type="Proteomes" id="UP000032141">
    <property type="component" value="Chromosome C5"/>
</dbReference>
<accession>A0A0D3CIZ4</accession>
<dbReference type="OrthoDB" id="10401951at2759"/>
<evidence type="ECO:0000313" key="4">
    <source>
        <dbReference type="Proteomes" id="UP000032141"/>
    </source>
</evidence>
<dbReference type="PANTHER" id="PTHR45023:SF4">
    <property type="entry name" value="GLYCINE-RICH PROTEIN-RELATED"/>
    <property type="match status" value="1"/>
</dbReference>
<dbReference type="EnsemblPlants" id="Bo5g118900.1">
    <property type="protein sequence ID" value="Bo5g118900.1"/>
    <property type="gene ID" value="Bo5g118900"/>
</dbReference>
<proteinExistence type="predicted"/>
<feature type="region of interest" description="Disordered" evidence="1">
    <location>
        <begin position="38"/>
        <end position="60"/>
    </location>
</feature>
<reference evidence="3 4" key="1">
    <citation type="journal article" date="2014" name="Genome Biol.">
        <title>Transcriptome and methylome profiling reveals relics of genome dominance in the mesopolyploid Brassica oleracea.</title>
        <authorList>
            <person name="Parkin I.A."/>
            <person name="Koh C."/>
            <person name="Tang H."/>
            <person name="Robinson S.J."/>
            <person name="Kagale S."/>
            <person name="Clarke W.E."/>
            <person name="Town C.D."/>
            <person name="Nixon J."/>
            <person name="Krishnakumar V."/>
            <person name="Bidwell S.L."/>
            <person name="Denoeud F."/>
            <person name="Belcram H."/>
            <person name="Links M.G."/>
            <person name="Just J."/>
            <person name="Clarke C."/>
            <person name="Bender T."/>
            <person name="Huebert T."/>
            <person name="Mason A.S."/>
            <person name="Pires J.C."/>
            <person name="Barker G."/>
            <person name="Moore J."/>
            <person name="Walley P.G."/>
            <person name="Manoli S."/>
            <person name="Batley J."/>
            <person name="Edwards D."/>
            <person name="Nelson M.N."/>
            <person name="Wang X."/>
            <person name="Paterson A.H."/>
            <person name="King G."/>
            <person name="Bancroft I."/>
            <person name="Chalhoub B."/>
            <person name="Sharpe A.G."/>
        </authorList>
    </citation>
    <scope>NUCLEOTIDE SEQUENCE</scope>
    <source>
        <strain evidence="3 4">cv. TO1000</strain>
    </source>
</reference>
<evidence type="ECO:0000259" key="2">
    <source>
        <dbReference type="PROSITE" id="PS50090"/>
    </source>
</evidence>
<keyword evidence="4" id="KW-1185">Reference proteome</keyword>